<evidence type="ECO:0000313" key="2">
    <source>
        <dbReference type="Proteomes" id="UP000187203"/>
    </source>
</evidence>
<gene>
    <name evidence="1" type="ORF">COLO4_00306</name>
</gene>
<accession>A0A1R3L427</accession>
<reference evidence="2" key="1">
    <citation type="submission" date="2013-09" db="EMBL/GenBank/DDBJ databases">
        <title>Corchorus olitorius genome sequencing.</title>
        <authorList>
            <person name="Alam M."/>
            <person name="Haque M.S."/>
            <person name="Islam M.S."/>
            <person name="Emdad E.M."/>
            <person name="Islam M.M."/>
            <person name="Ahmed B."/>
            <person name="Halim A."/>
            <person name="Hossen Q.M.M."/>
            <person name="Hossain M.Z."/>
            <person name="Ahmed R."/>
            <person name="Khan M.M."/>
            <person name="Islam R."/>
            <person name="Rashid M.M."/>
            <person name="Khan S.A."/>
            <person name="Rahman M.S."/>
            <person name="Alam M."/>
            <person name="Yahiya A.S."/>
            <person name="Khan M.S."/>
            <person name="Azam M.S."/>
            <person name="Haque T."/>
            <person name="Lashkar M.Z.H."/>
            <person name="Akhand A.I."/>
            <person name="Morshed G."/>
            <person name="Roy S."/>
            <person name="Uddin K.S."/>
            <person name="Rabeya T."/>
            <person name="Hossain A.S."/>
            <person name="Chowdhury A."/>
            <person name="Snigdha A.R."/>
            <person name="Mortoza M.S."/>
            <person name="Matin S.A."/>
            <person name="Hoque S.M.E."/>
            <person name="Islam M.K."/>
            <person name="Roy D.K."/>
            <person name="Haider R."/>
            <person name="Moosa M.M."/>
            <person name="Elias S.M."/>
            <person name="Hasan A.M."/>
            <person name="Jahan S."/>
            <person name="Shafiuddin M."/>
            <person name="Mahmood N."/>
            <person name="Shommy N.S."/>
        </authorList>
    </citation>
    <scope>NUCLEOTIDE SEQUENCE [LARGE SCALE GENOMIC DNA]</scope>
    <source>
        <strain evidence="2">cv. O-4</strain>
    </source>
</reference>
<dbReference type="AlphaFoldDB" id="A0A1R3L427"/>
<evidence type="ECO:0000313" key="1">
    <source>
        <dbReference type="EMBL" id="OMP14096.1"/>
    </source>
</evidence>
<sequence>MTDRQTAQITHCVSRSSSAFSQHDEISDLFAVEGAGEFDG</sequence>
<keyword evidence="2" id="KW-1185">Reference proteome</keyword>
<organism evidence="1 2">
    <name type="scientific">Corchorus olitorius</name>
    <dbReference type="NCBI Taxonomy" id="93759"/>
    <lineage>
        <taxon>Eukaryota</taxon>
        <taxon>Viridiplantae</taxon>
        <taxon>Streptophyta</taxon>
        <taxon>Embryophyta</taxon>
        <taxon>Tracheophyta</taxon>
        <taxon>Spermatophyta</taxon>
        <taxon>Magnoliopsida</taxon>
        <taxon>eudicotyledons</taxon>
        <taxon>Gunneridae</taxon>
        <taxon>Pentapetalae</taxon>
        <taxon>rosids</taxon>
        <taxon>malvids</taxon>
        <taxon>Malvales</taxon>
        <taxon>Malvaceae</taxon>
        <taxon>Grewioideae</taxon>
        <taxon>Apeibeae</taxon>
        <taxon>Corchorus</taxon>
    </lineage>
</organism>
<proteinExistence type="predicted"/>
<dbReference type="Proteomes" id="UP000187203">
    <property type="component" value="Unassembled WGS sequence"/>
</dbReference>
<name>A0A1R3L427_9ROSI</name>
<comment type="caution">
    <text evidence="1">The sequence shown here is derived from an EMBL/GenBank/DDBJ whole genome shotgun (WGS) entry which is preliminary data.</text>
</comment>
<dbReference type="EMBL" id="AWUE01002056">
    <property type="protein sequence ID" value="OMP14096.1"/>
    <property type="molecule type" value="Genomic_DNA"/>
</dbReference>
<protein>
    <submittedName>
        <fullName evidence="1">Uncharacterized protein</fullName>
    </submittedName>
</protein>